<feature type="domain" description="HMG box" evidence="2">
    <location>
        <begin position="1"/>
        <end position="60"/>
    </location>
</feature>
<feature type="DNA-binding region" description="HMG box" evidence="1">
    <location>
        <begin position="1"/>
        <end position="60"/>
    </location>
</feature>
<dbReference type="CDD" id="cd00084">
    <property type="entry name" value="HMG-box_SF"/>
    <property type="match status" value="1"/>
</dbReference>
<evidence type="ECO:0000256" key="1">
    <source>
        <dbReference type="PROSITE-ProRule" id="PRU00267"/>
    </source>
</evidence>
<dbReference type="OrthoDB" id="1919336at2759"/>
<accession>A0A2G5BGT5</accession>
<feature type="non-terminal residue" evidence="3">
    <location>
        <position position="1"/>
    </location>
</feature>
<dbReference type="PROSITE" id="PS50118">
    <property type="entry name" value="HMG_BOX_2"/>
    <property type="match status" value="1"/>
</dbReference>
<dbReference type="SUPFAM" id="SSF47095">
    <property type="entry name" value="HMG-box"/>
    <property type="match status" value="1"/>
</dbReference>
<reference evidence="3 4" key="1">
    <citation type="journal article" date="2015" name="Genome Biol. Evol.">
        <title>Phylogenomic analyses indicate that early fungi evolved digesting cell walls of algal ancestors of land plants.</title>
        <authorList>
            <person name="Chang Y."/>
            <person name="Wang S."/>
            <person name="Sekimoto S."/>
            <person name="Aerts A.L."/>
            <person name="Choi C."/>
            <person name="Clum A."/>
            <person name="LaButti K.M."/>
            <person name="Lindquist E.A."/>
            <person name="Yee Ngan C."/>
            <person name="Ohm R.A."/>
            <person name="Salamov A.A."/>
            <person name="Grigoriev I.V."/>
            <person name="Spatafora J.W."/>
            <person name="Berbee M.L."/>
        </authorList>
    </citation>
    <scope>NUCLEOTIDE SEQUENCE [LARGE SCALE GENOMIC DNA]</scope>
    <source>
        <strain evidence="3 4">NRRL 1564</strain>
    </source>
</reference>
<dbReference type="GO" id="GO:0003677">
    <property type="term" value="F:DNA binding"/>
    <property type="evidence" value="ECO:0007669"/>
    <property type="project" value="UniProtKB-UniRule"/>
</dbReference>
<proteinExistence type="predicted"/>
<evidence type="ECO:0000313" key="3">
    <source>
        <dbReference type="EMBL" id="PIA18230.1"/>
    </source>
</evidence>
<dbReference type="Pfam" id="PF00505">
    <property type="entry name" value="HMG_box"/>
    <property type="match status" value="1"/>
</dbReference>
<evidence type="ECO:0000259" key="2">
    <source>
        <dbReference type="PROSITE" id="PS50118"/>
    </source>
</evidence>
<dbReference type="Proteomes" id="UP000242474">
    <property type="component" value="Unassembled WGS sequence"/>
</dbReference>
<keyword evidence="1" id="KW-0539">Nucleus</keyword>
<dbReference type="EMBL" id="KZ303491">
    <property type="protein sequence ID" value="PIA18230.1"/>
    <property type="molecule type" value="Genomic_DNA"/>
</dbReference>
<dbReference type="GO" id="GO:0005634">
    <property type="term" value="C:nucleus"/>
    <property type="evidence" value="ECO:0007669"/>
    <property type="project" value="UniProtKB-UniRule"/>
</dbReference>
<gene>
    <name evidence="3" type="ORF">COEREDRAFT_18120</name>
</gene>
<organism evidence="3 4">
    <name type="scientific">Coemansia reversa (strain ATCC 12441 / NRRL 1564)</name>
    <dbReference type="NCBI Taxonomy" id="763665"/>
    <lineage>
        <taxon>Eukaryota</taxon>
        <taxon>Fungi</taxon>
        <taxon>Fungi incertae sedis</taxon>
        <taxon>Zoopagomycota</taxon>
        <taxon>Kickxellomycotina</taxon>
        <taxon>Kickxellomycetes</taxon>
        <taxon>Kickxellales</taxon>
        <taxon>Kickxellaceae</taxon>
        <taxon>Coemansia</taxon>
    </lineage>
</organism>
<keyword evidence="1" id="KW-0238">DNA-binding</keyword>
<dbReference type="InterPro" id="IPR009071">
    <property type="entry name" value="HMG_box_dom"/>
</dbReference>
<dbReference type="Gene3D" id="1.10.30.10">
    <property type="entry name" value="High mobility group box domain"/>
    <property type="match status" value="1"/>
</dbReference>
<keyword evidence="4" id="KW-1185">Reference proteome</keyword>
<name>A0A2G5BGT5_COERN</name>
<sequence length="60" mass="7267">PRRAYVLFCRQERPLLVHANPQWDLPTVNKELGRKWKELTPDQKEVFYDLERKESESRAV</sequence>
<protein>
    <recommendedName>
        <fullName evidence="2">HMG box domain-containing protein</fullName>
    </recommendedName>
</protein>
<dbReference type="InterPro" id="IPR036910">
    <property type="entry name" value="HMG_box_dom_sf"/>
</dbReference>
<feature type="non-terminal residue" evidence="3">
    <location>
        <position position="60"/>
    </location>
</feature>
<dbReference type="AlphaFoldDB" id="A0A2G5BGT5"/>
<evidence type="ECO:0000313" key="4">
    <source>
        <dbReference type="Proteomes" id="UP000242474"/>
    </source>
</evidence>